<feature type="compositionally biased region" description="Polar residues" evidence="1">
    <location>
        <begin position="1"/>
        <end position="11"/>
    </location>
</feature>
<organism evidence="2 3">
    <name type="scientific">Curvularia clavata</name>
    <dbReference type="NCBI Taxonomy" id="95742"/>
    <lineage>
        <taxon>Eukaryota</taxon>
        <taxon>Fungi</taxon>
        <taxon>Dikarya</taxon>
        <taxon>Ascomycota</taxon>
        <taxon>Pezizomycotina</taxon>
        <taxon>Dothideomycetes</taxon>
        <taxon>Pleosporomycetidae</taxon>
        <taxon>Pleosporales</taxon>
        <taxon>Pleosporineae</taxon>
        <taxon>Pleosporaceae</taxon>
        <taxon>Curvularia</taxon>
    </lineage>
</organism>
<feature type="compositionally biased region" description="Basic and acidic residues" evidence="1">
    <location>
        <begin position="118"/>
        <end position="192"/>
    </location>
</feature>
<feature type="compositionally biased region" description="Basic and acidic residues" evidence="1">
    <location>
        <begin position="79"/>
        <end position="107"/>
    </location>
</feature>
<reference evidence="2" key="1">
    <citation type="submission" date="2021-12" db="EMBL/GenBank/DDBJ databases">
        <title>Curvularia clavata genome.</title>
        <authorList>
            <person name="Cao Y."/>
        </authorList>
    </citation>
    <scope>NUCLEOTIDE SEQUENCE</scope>
    <source>
        <strain evidence="2">Yc1106</strain>
    </source>
</reference>
<gene>
    <name evidence="2" type="ORF">yc1106_08582</name>
</gene>
<evidence type="ECO:0000256" key="1">
    <source>
        <dbReference type="SAM" id="MobiDB-lite"/>
    </source>
</evidence>
<protein>
    <submittedName>
        <fullName evidence="2">Uncharacterized protein</fullName>
    </submittedName>
</protein>
<accession>A0A9Q9DUR0</accession>
<dbReference type="VEuPathDB" id="FungiDB:yc1106_08582"/>
<evidence type="ECO:0000313" key="2">
    <source>
        <dbReference type="EMBL" id="USP81308.1"/>
    </source>
</evidence>
<dbReference type="AlphaFoldDB" id="A0A9Q9DUR0"/>
<feature type="compositionally biased region" description="Basic and acidic residues" evidence="1">
    <location>
        <begin position="243"/>
        <end position="259"/>
    </location>
</feature>
<sequence>MPRNGDGSSDNGPIEGHEILHGTTGDASLQHTKHVAPMPESEKGDTLPGLSGGGAAAPVSSASEQYGVNEPHTSTSETSESKKRSEPHHASPDRSSHIEQKFTKLDKDEIDIATAKTGEQEARAREKRVQDAVVHSGKDVSEKRSGGGHADVEMMHGRATLEGDKSKQHESGQGDGGVAHDADMLQRKKAEKFGGVNLGDDEENSGHNGANAKSHAGHSAGQNGGQKSQEHEGGKGSFGQGHGAREAHGADSGKKDHSKINGGTTAHSEGNEKHNRGGGGGDVVVSDADMLQRKKAEKFGGVNLGDD</sequence>
<name>A0A9Q9DUR0_CURCL</name>
<dbReference type="Proteomes" id="UP001056012">
    <property type="component" value="Chromosome 6"/>
</dbReference>
<evidence type="ECO:0000313" key="3">
    <source>
        <dbReference type="Proteomes" id="UP001056012"/>
    </source>
</evidence>
<dbReference type="OrthoDB" id="3693675at2759"/>
<dbReference type="EMBL" id="CP089279">
    <property type="protein sequence ID" value="USP81308.1"/>
    <property type="molecule type" value="Genomic_DNA"/>
</dbReference>
<keyword evidence="3" id="KW-1185">Reference proteome</keyword>
<proteinExistence type="predicted"/>
<feature type="region of interest" description="Disordered" evidence="1">
    <location>
        <begin position="1"/>
        <end position="307"/>
    </location>
</feature>